<feature type="transmembrane region" description="Helical" evidence="1">
    <location>
        <begin position="171"/>
        <end position="189"/>
    </location>
</feature>
<keyword evidence="3" id="KW-1185">Reference proteome</keyword>
<comment type="caution">
    <text evidence="2">The sequence shown here is derived from an EMBL/GenBank/DDBJ whole genome shotgun (WGS) entry which is preliminary data.</text>
</comment>
<feature type="transmembrane region" description="Helical" evidence="1">
    <location>
        <begin position="196"/>
        <end position="222"/>
    </location>
</feature>
<feature type="transmembrane region" description="Helical" evidence="1">
    <location>
        <begin position="242"/>
        <end position="267"/>
    </location>
</feature>
<dbReference type="EMBL" id="JACOQK010000001">
    <property type="protein sequence ID" value="MBC5788025.1"/>
    <property type="molecule type" value="Genomic_DNA"/>
</dbReference>
<evidence type="ECO:0008006" key="4">
    <source>
        <dbReference type="Google" id="ProtNLM"/>
    </source>
</evidence>
<sequence length="278" mass="30700">MQKLSFGRKVLSVFLTILVLLDGIVFLNITAVRNSLSRDAVHTAIEEVNLPERIQNALSNDAVFSQITQEQWENVLNSSGIQTLVDQYGDYISDYLLYQDESNAITAQSVKTALQPMLEELLDGVSFLSDSMKQTIIDSIPYESIAEVFPSASSQLPEEATQFMSTLASQTAWVLCLVLLAVFVLALVFSAGPKRILTYLGTGVLLCGGFSLAIGKFAILFMDGMSSNPVFPIVLNLYDQQISLLSFITMVSGVVMLIVGIILWMIFGSRKQSYYTFR</sequence>
<accession>A0ABR7ISB0</accession>
<evidence type="ECO:0000313" key="3">
    <source>
        <dbReference type="Proteomes" id="UP000649151"/>
    </source>
</evidence>
<evidence type="ECO:0000313" key="2">
    <source>
        <dbReference type="EMBL" id="MBC5788025.1"/>
    </source>
</evidence>
<keyword evidence="1" id="KW-0812">Transmembrane</keyword>
<gene>
    <name evidence="2" type="ORF">H8Z77_08350</name>
</gene>
<protein>
    <recommendedName>
        <fullName evidence="4">ABC-2 family transporter protein</fullName>
    </recommendedName>
</protein>
<name>A0ABR7ISB0_9CLOT</name>
<organism evidence="2 3">
    <name type="scientific">Clostridium facile</name>
    <dbReference type="NCBI Taxonomy" id="2763035"/>
    <lineage>
        <taxon>Bacteria</taxon>
        <taxon>Bacillati</taxon>
        <taxon>Bacillota</taxon>
        <taxon>Clostridia</taxon>
        <taxon>Eubacteriales</taxon>
        <taxon>Clostridiaceae</taxon>
        <taxon>Clostridium</taxon>
    </lineage>
</organism>
<reference evidence="2 3" key="1">
    <citation type="submission" date="2020-08" db="EMBL/GenBank/DDBJ databases">
        <title>Genome public.</title>
        <authorList>
            <person name="Liu C."/>
            <person name="Sun Q."/>
        </authorList>
    </citation>
    <scope>NUCLEOTIDE SEQUENCE [LARGE SCALE GENOMIC DNA]</scope>
    <source>
        <strain evidence="2 3">NSJ-27</strain>
    </source>
</reference>
<keyword evidence="1" id="KW-0472">Membrane</keyword>
<keyword evidence="1" id="KW-1133">Transmembrane helix</keyword>
<evidence type="ECO:0000256" key="1">
    <source>
        <dbReference type="SAM" id="Phobius"/>
    </source>
</evidence>
<dbReference type="Proteomes" id="UP000649151">
    <property type="component" value="Unassembled WGS sequence"/>
</dbReference>
<dbReference type="RefSeq" id="WP_186996722.1">
    <property type="nucleotide sequence ID" value="NZ_JACOQK010000001.1"/>
</dbReference>
<proteinExistence type="predicted"/>